<keyword evidence="12 21" id="KW-0067">ATP-binding</keyword>
<dbReference type="CDD" id="cd18041">
    <property type="entry name" value="DEXXQc_DNA2"/>
    <property type="match status" value="1"/>
</dbReference>
<feature type="region of interest" description="Disordered" evidence="22">
    <location>
        <begin position="52"/>
        <end position="97"/>
    </location>
</feature>
<comment type="function">
    <text evidence="21">Key enzyme involved in DNA replication and DNA repair. Involved in Okazaki fragments processing by cleaving long flaps that escape FEN1: flaps that are longer than 27 nucleotides are coated by replication protein A complex (RPA), leading to recruit DNA2 which cleaves the flap until it is too short to bind RPA and becomes a substrate for FEN1. Also involved in 5'-end resection of DNA during double-strand break (DSB) repair by mediating the cleavage of 5'-ssDNA.</text>
</comment>
<dbReference type="InterPro" id="IPR041677">
    <property type="entry name" value="DNA2/NAM7_AAA_11"/>
</dbReference>
<keyword evidence="19 21" id="KW-0511">Multifunctional enzyme</keyword>
<evidence type="ECO:0000256" key="21">
    <source>
        <dbReference type="RuleBase" id="RU367041"/>
    </source>
</evidence>
<evidence type="ECO:0000256" key="14">
    <source>
        <dbReference type="ARBA" id="ARBA00023014"/>
    </source>
</evidence>
<evidence type="ECO:0000256" key="10">
    <source>
        <dbReference type="ARBA" id="ARBA00022801"/>
    </source>
</evidence>
<dbReference type="SUPFAM" id="SSF52540">
    <property type="entry name" value="P-loop containing nucleoside triphosphate hydrolases"/>
    <property type="match status" value="1"/>
</dbReference>
<gene>
    <name evidence="27" type="ORF">H4Q32_009170</name>
</gene>
<evidence type="ECO:0000259" key="23">
    <source>
        <dbReference type="Pfam" id="PF08696"/>
    </source>
</evidence>
<keyword evidence="18 21" id="KW-0539">Nucleus</keyword>
<dbReference type="InterPro" id="IPR027417">
    <property type="entry name" value="P-loop_NTPase"/>
</dbReference>
<dbReference type="EC" id="3.6.4.12" evidence="21"/>
<dbReference type="PANTHER" id="PTHR10887">
    <property type="entry name" value="DNA2/NAM7 HELICASE FAMILY"/>
    <property type="match status" value="1"/>
</dbReference>
<dbReference type="InterPro" id="IPR026851">
    <property type="entry name" value="Dna2/JHS1_DEXXQ-box"/>
</dbReference>
<evidence type="ECO:0000313" key="27">
    <source>
        <dbReference type="EMBL" id="KAI2657772.1"/>
    </source>
</evidence>
<dbReference type="InterPro" id="IPR014808">
    <property type="entry name" value="DNA_replication_fac_Dna2_N"/>
</dbReference>
<evidence type="ECO:0000256" key="20">
    <source>
        <dbReference type="ARBA" id="ARBA00047995"/>
    </source>
</evidence>
<feature type="domain" description="DNA replication factor Dna2 N-terminal" evidence="23">
    <location>
        <begin position="370"/>
        <end position="582"/>
    </location>
</feature>
<dbReference type="InterPro" id="IPR047187">
    <property type="entry name" value="SF1_C_Upf1"/>
</dbReference>
<evidence type="ECO:0000256" key="6">
    <source>
        <dbReference type="ARBA" id="ARBA00022723"/>
    </source>
</evidence>
<evidence type="ECO:0000256" key="3">
    <source>
        <dbReference type="ARBA" id="ARBA00022485"/>
    </source>
</evidence>
<evidence type="ECO:0000259" key="24">
    <source>
        <dbReference type="Pfam" id="PF13086"/>
    </source>
</evidence>
<dbReference type="InterPro" id="IPR048459">
    <property type="entry name" value="DNA2_Rift"/>
</dbReference>
<feature type="domain" description="DNA2/NAM7 helicase-like C-terminal" evidence="25">
    <location>
        <begin position="1171"/>
        <end position="1244"/>
    </location>
</feature>
<evidence type="ECO:0000259" key="26">
    <source>
        <dbReference type="Pfam" id="PF21123"/>
    </source>
</evidence>
<proteinExistence type="inferred from homology"/>
<evidence type="ECO:0000256" key="11">
    <source>
        <dbReference type="ARBA" id="ARBA00022806"/>
    </source>
</evidence>
<comment type="subcellular location">
    <subcellularLocation>
        <location evidence="21">Nucleus</location>
    </subcellularLocation>
    <subcellularLocation>
        <location evidence="21">Mitochondrion</location>
    </subcellularLocation>
</comment>
<keyword evidence="17 21" id="KW-0234">DNA repair</keyword>
<feature type="region of interest" description="Disordered" evidence="22">
    <location>
        <begin position="158"/>
        <end position="177"/>
    </location>
</feature>
<keyword evidence="4 21" id="KW-0235">DNA replication</keyword>
<feature type="domain" description="DNA2/NAM7 helicase helicase" evidence="24">
    <location>
        <begin position="925"/>
        <end position="1015"/>
    </location>
</feature>
<evidence type="ECO:0000256" key="4">
    <source>
        <dbReference type="ARBA" id="ARBA00022705"/>
    </source>
</evidence>
<evidence type="ECO:0000256" key="2">
    <source>
        <dbReference type="ARBA" id="ARBA00007913"/>
    </source>
</evidence>
<organism evidence="27 28">
    <name type="scientific">Labeo rohita</name>
    <name type="common">Indian major carp</name>
    <name type="synonym">Cyprinus rohita</name>
    <dbReference type="NCBI Taxonomy" id="84645"/>
    <lineage>
        <taxon>Eukaryota</taxon>
        <taxon>Metazoa</taxon>
        <taxon>Chordata</taxon>
        <taxon>Craniata</taxon>
        <taxon>Vertebrata</taxon>
        <taxon>Euteleostomi</taxon>
        <taxon>Actinopterygii</taxon>
        <taxon>Neopterygii</taxon>
        <taxon>Teleostei</taxon>
        <taxon>Ostariophysi</taxon>
        <taxon>Cypriniformes</taxon>
        <taxon>Cyprinidae</taxon>
        <taxon>Labeoninae</taxon>
        <taxon>Labeonini</taxon>
        <taxon>Labeo</taxon>
    </lineage>
</organism>
<dbReference type="Pfam" id="PF13087">
    <property type="entry name" value="AAA_12"/>
    <property type="match status" value="1"/>
</dbReference>
<keyword evidence="13 21" id="KW-0408">Iron</keyword>
<evidence type="ECO:0000256" key="8">
    <source>
        <dbReference type="ARBA" id="ARBA00022759"/>
    </source>
</evidence>
<evidence type="ECO:0000256" key="13">
    <source>
        <dbReference type="ARBA" id="ARBA00023004"/>
    </source>
</evidence>
<keyword evidence="9 21" id="KW-0227">DNA damage</keyword>
<dbReference type="Pfam" id="PF13086">
    <property type="entry name" value="AAA_11"/>
    <property type="match status" value="2"/>
</dbReference>
<evidence type="ECO:0000256" key="16">
    <source>
        <dbReference type="ARBA" id="ARBA00023128"/>
    </source>
</evidence>
<evidence type="ECO:0000256" key="9">
    <source>
        <dbReference type="ARBA" id="ARBA00022763"/>
    </source>
</evidence>
<keyword evidence="8" id="KW-0255">Endonuclease</keyword>
<evidence type="ECO:0000259" key="25">
    <source>
        <dbReference type="Pfam" id="PF13087"/>
    </source>
</evidence>
<keyword evidence="11 21" id="KW-0347">Helicase</keyword>
<evidence type="ECO:0000256" key="1">
    <source>
        <dbReference type="ARBA" id="ARBA00001966"/>
    </source>
</evidence>
<name>A0ABQ8M4G3_LABRO</name>
<comment type="similarity">
    <text evidence="2 21">Belongs to the DNA2/NAM7 helicase family.</text>
</comment>
<dbReference type="Gene3D" id="3.90.320.10">
    <property type="match status" value="1"/>
</dbReference>
<comment type="caution">
    <text evidence="27">The sequence shown here is derived from an EMBL/GenBank/DDBJ whole genome shotgun (WGS) entry which is preliminary data.</text>
</comment>
<evidence type="ECO:0000256" key="18">
    <source>
        <dbReference type="ARBA" id="ARBA00023242"/>
    </source>
</evidence>
<protein>
    <recommendedName>
        <fullName evidence="21">DNA replication ATP-dependent helicase/nuclease</fullName>
        <ecNumber evidence="21">3.1.-.-</ecNumber>
        <ecNumber evidence="21">3.6.4.12</ecNumber>
    </recommendedName>
</protein>
<feature type="domain" description="DNA2 rift barrel" evidence="26">
    <location>
        <begin position="768"/>
        <end position="865"/>
    </location>
</feature>
<dbReference type="Pfam" id="PF08696">
    <property type="entry name" value="Dna2"/>
    <property type="match status" value="1"/>
</dbReference>
<evidence type="ECO:0000256" key="7">
    <source>
        <dbReference type="ARBA" id="ARBA00022741"/>
    </source>
</evidence>
<keyword evidence="7 21" id="KW-0547">Nucleotide-binding</keyword>
<dbReference type="GO" id="GO:0004386">
    <property type="term" value="F:helicase activity"/>
    <property type="evidence" value="ECO:0007669"/>
    <property type="project" value="UniProtKB-KW"/>
</dbReference>
<dbReference type="InterPro" id="IPR045055">
    <property type="entry name" value="DNA2/NAM7-like"/>
</dbReference>
<dbReference type="InterPro" id="IPR041679">
    <property type="entry name" value="DNA2/NAM7-like_C"/>
</dbReference>
<feature type="domain" description="DNA2/NAM7 helicase helicase" evidence="24">
    <location>
        <begin position="1028"/>
        <end position="1094"/>
    </location>
</feature>
<evidence type="ECO:0000256" key="15">
    <source>
        <dbReference type="ARBA" id="ARBA00023125"/>
    </source>
</evidence>
<reference evidence="27 28" key="1">
    <citation type="submission" date="2022-01" db="EMBL/GenBank/DDBJ databases">
        <title>A high-quality chromosome-level genome assembly of rohu carp, Labeo rohita.</title>
        <authorList>
            <person name="Arick M.A. II"/>
            <person name="Hsu C.-Y."/>
            <person name="Magbanua Z."/>
            <person name="Pechanova O."/>
            <person name="Grover C."/>
            <person name="Miller E."/>
            <person name="Thrash A."/>
            <person name="Ezzel L."/>
            <person name="Alam S."/>
            <person name="Benzie J."/>
            <person name="Hamilton M."/>
            <person name="Karsi A."/>
            <person name="Lawrence M.L."/>
            <person name="Peterson D.G."/>
        </authorList>
    </citation>
    <scope>NUCLEOTIDE SEQUENCE [LARGE SCALE GENOMIC DNA]</scope>
    <source>
        <strain evidence="28">BAU-BD-2019</strain>
        <tissue evidence="27">Blood</tissue>
    </source>
</reference>
<evidence type="ECO:0000313" key="28">
    <source>
        <dbReference type="Proteomes" id="UP000830375"/>
    </source>
</evidence>
<keyword evidence="16 21" id="KW-0496">Mitochondrion</keyword>
<keyword evidence="28" id="KW-1185">Reference proteome</keyword>
<keyword evidence="10 21" id="KW-0378">Hydrolase</keyword>
<keyword evidence="6 21" id="KW-0479">Metal-binding</keyword>
<keyword evidence="3 21" id="KW-0004">4Fe-4S</keyword>
<keyword evidence="5 21" id="KW-0540">Nuclease</keyword>
<dbReference type="InterPro" id="IPR011604">
    <property type="entry name" value="PDDEXK-like_dom_sf"/>
</dbReference>
<dbReference type="CDD" id="cd22318">
    <property type="entry name" value="DNA2_N-like"/>
    <property type="match status" value="1"/>
</dbReference>
<dbReference type="Pfam" id="PF21123">
    <property type="entry name" value="Dna2_Rift"/>
    <property type="match status" value="1"/>
</dbReference>
<sequence>MIKCKSSKSSMVNGVQSNISAFFVSKVSLKSPKKATAGITRVPVSLKTGFVEDKNVPCSPTPSAVPETPDSLRNENPSDTSYENRSPVSRGLHTKGVRGKPSLMARKLIQPQKTTSPEPKDTFELKNGHSGSVKRLLQSSENIQSAKRFRTMEVQKLPDCDASSPGANRNAFSKSPEKKIKAESVTFKSSRLAAGPCVKINGKTNGFSKHSKKSFSTSEKENSLVLNVKPEFDMSTVSGTNEFDLMMSYSSWIQNGSTEEKEAFLNCPIIKKRPLSTADLQVKDKIPEKTLAAPFEDDFTGLIDDWFDDGMEQKSETPKPKKFSHEKNKGIPEHVILASGVHNRYWVLDVQDVTSSRICKEKHLTITCSKTTQSRETCILKDGWESTPVAVGDVIHLEGRCVSGLWTIDRDSGFLVLLPDLLISGTSIASSIRCMRRGVLGEMFKAFDGGSKQMLNGTIVHDIFQKAAISSDFSPERIQTFAAEALKSPNYLGQMYSLKLTQADMRQEVEEYLPSLSEWAKNYLHTSPQAGQKQLTLKLPSDGALSKQDATCSVTVTDFMDIEENIWCPRFGLKGKIDVTAGVRIHRRGRKPTERIVPLELKTGKETNSIEHRSQVILYTLMSSARRCDPEAGFLVYLKTGTLHPVVGNHMDRRELIKIRNSLAHHVGNNRIKIDGKSQMAPLPAIVSDQQACKYCPQKRNCAVYNRALERDPVENCSDYPQAFVQSESEHLSQVHLQYFSHWLLLCTLEAHTMENKGGRRNIWLQTAQQREKSGGCAGNMQLTGDVSVLSDGVYKHSFERKVGDQTLTGLIVGDRIVVSDQDSVLIGLATGYVTEITVSGVICSLDKNLSKYSSNTVFRLDQDEGAGGLSTHLGNLSMLMENTPTSERLRELIVEFRPPQFIDSLSSVLPRDAKDTVANILKGLNKPQKQAMKKVLLSKDYTLIVGMPGTGKTTTICTLVRILHACGFSVLLTSYTHSAVDNILLKLKRFKIGFLRLGRAQKVHHDILPFTEESCRAKGIQTLEELEQLYNKELIVATTCMGVKHPIFSRRRFDFCIVDEASQISQPVCLGPLFYAQRFVLVGDHQQLPPIVQNAEARSLGMDESLFKRLEHHSDAVVQLNVQYRMNRFPLLRRWRKVASATTQKPYWYKPSSLCCSRLDAEHLILGSLQQLKAISSLLQGDAFKALEVNTVDKYQGRDKSVIIVSFVRSNPEGNLGELLQDWRRLNVAITRAKHKLLMLGSAPTLRRYAPLEKLLCHLQQEDMISFENENLIAEFVKFFNSSHIFQLPAAAHEALPRIHL</sequence>
<evidence type="ECO:0000256" key="12">
    <source>
        <dbReference type="ARBA" id="ARBA00022840"/>
    </source>
</evidence>
<evidence type="ECO:0000256" key="5">
    <source>
        <dbReference type="ARBA" id="ARBA00022722"/>
    </source>
</evidence>
<dbReference type="EMBL" id="JACTAM010000013">
    <property type="protein sequence ID" value="KAI2657772.1"/>
    <property type="molecule type" value="Genomic_DNA"/>
</dbReference>
<evidence type="ECO:0000256" key="22">
    <source>
        <dbReference type="SAM" id="MobiDB-lite"/>
    </source>
</evidence>
<keyword evidence="14 21" id="KW-0411">Iron-sulfur</keyword>
<dbReference type="Gene3D" id="3.40.50.300">
    <property type="entry name" value="P-loop containing nucleotide triphosphate hydrolases"/>
    <property type="match status" value="2"/>
</dbReference>
<accession>A0ABQ8M4G3</accession>
<comment type="catalytic activity">
    <reaction evidence="20 21">
        <text>ATP + H2O = ADP + phosphate + H(+)</text>
        <dbReference type="Rhea" id="RHEA:13065"/>
        <dbReference type="ChEBI" id="CHEBI:15377"/>
        <dbReference type="ChEBI" id="CHEBI:15378"/>
        <dbReference type="ChEBI" id="CHEBI:30616"/>
        <dbReference type="ChEBI" id="CHEBI:43474"/>
        <dbReference type="ChEBI" id="CHEBI:456216"/>
        <dbReference type="EC" id="3.6.4.12"/>
    </reaction>
</comment>
<keyword evidence="15 21" id="KW-0238">DNA-binding</keyword>
<feature type="compositionally biased region" description="Polar residues" evidence="22">
    <location>
        <begin position="74"/>
        <end position="87"/>
    </location>
</feature>
<evidence type="ECO:0000256" key="17">
    <source>
        <dbReference type="ARBA" id="ARBA00023204"/>
    </source>
</evidence>
<dbReference type="PANTHER" id="PTHR10887:SF433">
    <property type="entry name" value="DNA REPLICATION ATP-DEPENDENT HELICASE_NUCLEASE DNA2"/>
    <property type="match status" value="1"/>
</dbReference>
<evidence type="ECO:0000256" key="19">
    <source>
        <dbReference type="ARBA" id="ARBA00023268"/>
    </source>
</evidence>
<dbReference type="Proteomes" id="UP000830375">
    <property type="component" value="Unassembled WGS sequence"/>
</dbReference>
<dbReference type="CDD" id="cd18808">
    <property type="entry name" value="SF1_C_Upf1"/>
    <property type="match status" value="1"/>
</dbReference>
<comment type="cofactor">
    <cofactor evidence="1">
        <name>[4Fe-4S] cluster</name>
        <dbReference type="ChEBI" id="CHEBI:49883"/>
    </cofactor>
</comment>
<dbReference type="EC" id="3.1.-.-" evidence="21"/>